<gene>
    <name evidence="2" type="ORF">A2024_01390</name>
</gene>
<feature type="signal peptide" evidence="1">
    <location>
        <begin position="1"/>
        <end position="23"/>
    </location>
</feature>
<accession>A0A1F5R3B7</accession>
<dbReference type="Proteomes" id="UP000177230">
    <property type="component" value="Unassembled WGS sequence"/>
</dbReference>
<feature type="chain" id="PRO_5009520574" description="Outer membrane protein beta-barrel domain-containing protein" evidence="1">
    <location>
        <begin position="24"/>
        <end position="423"/>
    </location>
</feature>
<keyword evidence="1" id="KW-0732">Signal</keyword>
<organism evidence="2 3">
    <name type="scientific">Candidatus Edwardsbacteria bacterium GWF2_54_11</name>
    <dbReference type="NCBI Taxonomy" id="1817851"/>
    <lineage>
        <taxon>Bacteria</taxon>
        <taxon>Candidatus Edwardsiibacteriota</taxon>
    </lineage>
</organism>
<evidence type="ECO:0000313" key="3">
    <source>
        <dbReference type="Proteomes" id="UP000177230"/>
    </source>
</evidence>
<dbReference type="EMBL" id="MFFM01000046">
    <property type="protein sequence ID" value="OGF08906.1"/>
    <property type="molecule type" value="Genomic_DNA"/>
</dbReference>
<sequence>MRKSLAILSALVMLIGIANVTFATQARVNSLGKAWMYDGDFEDIYFYPNAMASYPRMIVAELGTNPDSISHLGSAAITFANEEQTWGVAGLDINHKITNEDEFNTLITTAFGMAPVDNKWHLFYARDLGGLSAGLHIARAAYASTYTYSDTVTDPFTPHHDDETSAGIWDFNFGLGYSPAENMEANLGFSFKTYSFSDEMNLTWPNVTPAITPYTETVESDGGSGIDVALQVMYGMSDNLKLVPTAGISMGSIGYKTSYSDTSMHPEGGEMSSFDFWAGFGANYTPVENVRVIGGLDFGISSETIEDTTGVLGMGVAEEKYSTFLFPGFSAAVEADVLKWLTLRIGASKDIAKTTATITTAANTEIESTYTSADYQFGFGLGFKFNKLNIDVKVNDAQPFDLGYLMSGNPNTPFTQVSATYKF</sequence>
<evidence type="ECO:0000256" key="1">
    <source>
        <dbReference type="SAM" id="SignalP"/>
    </source>
</evidence>
<proteinExistence type="predicted"/>
<reference evidence="2 3" key="1">
    <citation type="journal article" date="2016" name="Nat. Commun.">
        <title>Thousands of microbial genomes shed light on interconnected biogeochemical processes in an aquifer system.</title>
        <authorList>
            <person name="Anantharaman K."/>
            <person name="Brown C.T."/>
            <person name="Hug L.A."/>
            <person name="Sharon I."/>
            <person name="Castelle C.J."/>
            <person name="Probst A.J."/>
            <person name="Thomas B.C."/>
            <person name="Singh A."/>
            <person name="Wilkins M.J."/>
            <person name="Karaoz U."/>
            <person name="Brodie E.L."/>
            <person name="Williams K.H."/>
            <person name="Hubbard S.S."/>
            <person name="Banfield J.F."/>
        </authorList>
    </citation>
    <scope>NUCLEOTIDE SEQUENCE [LARGE SCALE GENOMIC DNA]</scope>
</reference>
<name>A0A1F5R3B7_9BACT</name>
<evidence type="ECO:0008006" key="4">
    <source>
        <dbReference type="Google" id="ProtNLM"/>
    </source>
</evidence>
<evidence type="ECO:0000313" key="2">
    <source>
        <dbReference type="EMBL" id="OGF08906.1"/>
    </source>
</evidence>
<dbReference type="AlphaFoldDB" id="A0A1F5R3B7"/>
<protein>
    <recommendedName>
        <fullName evidence="4">Outer membrane protein beta-barrel domain-containing protein</fullName>
    </recommendedName>
</protein>
<comment type="caution">
    <text evidence="2">The sequence shown here is derived from an EMBL/GenBank/DDBJ whole genome shotgun (WGS) entry which is preliminary data.</text>
</comment>